<accession>A0A2A2TQ02</accession>
<dbReference type="AlphaFoldDB" id="A0A2A2TQ02"/>
<reference evidence="14 15" key="1">
    <citation type="submission" date="2017-08" db="EMBL/GenBank/DDBJ databases">
        <title>Draft genome sequence of filamentous cyanobacterium Calothrix elsteri CCALA 953.</title>
        <authorList>
            <person name="Gagunashvili A.N."/>
            <person name="Elster J."/>
            <person name="Andresson O.S."/>
        </authorList>
    </citation>
    <scope>NUCLEOTIDE SEQUENCE [LARGE SCALE GENOMIC DNA]</scope>
    <source>
        <strain evidence="14 15">CCALA 953</strain>
    </source>
</reference>
<evidence type="ECO:0000256" key="9">
    <source>
        <dbReference type="ARBA" id="ARBA00022927"/>
    </source>
</evidence>
<dbReference type="OrthoDB" id="510897at2"/>
<keyword evidence="12" id="KW-0472">Membrane</keyword>
<dbReference type="EMBL" id="NTFS01000017">
    <property type="protein sequence ID" value="PAX60228.1"/>
    <property type="molecule type" value="Genomic_DNA"/>
</dbReference>
<proteinExistence type="predicted"/>
<keyword evidence="10" id="KW-1133">Transmembrane helix</keyword>
<evidence type="ECO:0000256" key="11">
    <source>
        <dbReference type="ARBA" id="ARBA00023134"/>
    </source>
</evidence>
<comment type="subcellular location">
    <subcellularLocation>
        <location evidence="2">Membrane</location>
        <topology evidence="2">Single-pass membrane protein</topology>
    </subcellularLocation>
</comment>
<dbReference type="SUPFAM" id="SSF52540">
    <property type="entry name" value="P-loop containing nucleoside triphosphate hydrolases"/>
    <property type="match status" value="1"/>
</dbReference>
<dbReference type="GO" id="GO:0005525">
    <property type="term" value="F:GTP binding"/>
    <property type="evidence" value="ECO:0007669"/>
    <property type="project" value="UniProtKB-KW"/>
</dbReference>
<keyword evidence="9" id="KW-0653">Protein transport</keyword>
<comment type="cofactor">
    <cofactor evidence="1">
        <name>Mg(2+)</name>
        <dbReference type="ChEBI" id="CHEBI:18420"/>
    </cofactor>
</comment>
<dbReference type="Gene3D" id="3.40.50.300">
    <property type="entry name" value="P-loop containing nucleotide triphosphate hydrolases"/>
    <property type="match status" value="1"/>
</dbReference>
<dbReference type="PANTHER" id="PTHR10903">
    <property type="entry name" value="GTPASE, IMAP FAMILY MEMBER-RELATED"/>
    <property type="match status" value="1"/>
</dbReference>
<evidence type="ECO:0000256" key="8">
    <source>
        <dbReference type="ARBA" id="ARBA00022842"/>
    </source>
</evidence>
<keyword evidence="6" id="KW-0547">Nucleotide-binding</keyword>
<name>A0A2A2TQ02_9CYAN</name>
<dbReference type="InterPro" id="IPR027417">
    <property type="entry name" value="P-loop_NTPase"/>
</dbReference>
<organism evidence="14 15">
    <name type="scientific">Brunnivagina elsteri CCALA 953</name>
    <dbReference type="NCBI Taxonomy" id="987040"/>
    <lineage>
        <taxon>Bacteria</taxon>
        <taxon>Bacillati</taxon>
        <taxon>Cyanobacteriota</taxon>
        <taxon>Cyanophyceae</taxon>
        <taxon>Nostocales</taxon>
        <taxon>Calotrichaceae</taxon>
        <taxon>Brunnivagina</taxon>
    </lineage>
</organism>
<keyword evidence="4" id="KW-0812">Transmembrane</keyword>
<keyword evidence="11" id="KW-0342">GTP-binding</keyword>
<evidence type="ECO:0000256" key="3">
    <source>
        <dbReference type="ARBA" id="ARBA00022448"/>
    </source>
</evidence>
<dbReference type="PROSITE" id="PS51720">
    <property type="entry name" value="G_AIG1"/>
    <property type="match status" value="1"/>
</dbReference>
<protein>
    <recommendedName>
        <fullName evidence="13">AIG1-type G domain-containing protein</fullName>
    </recommendedName>
</protein>
<keyword evidence="3" id="KW-0813">Transport</keyword>
<evidence type="ECO:0000256" key="12">
    <source>
        <dbReference type="ARBA" id="ARBA00023136"/>
    </source>
</evidence>
<keyword evidence="7" id="KW-0378">Hydrolase</keyword>
<keyword evidence="8" id="KW-0460">Magnesium</keyword>
<gene>
    <name evidence="14" type="ORF">CK510_02810</name>
</gene>
<evidence type="ECO:0000256" key="4">
    <source>
        <dbReference type="ARBA" id="ARBA00022692"/>
    </source>
</evidence>
<dbReference type="RefSeq" id="WP_095720247.1">
    <property type="nucleotide sequence ID" value="NZ_NTFS01000017.1"/>
</dbReference>
<sequence length="187" mass="21452">MRKFLIVGRTGVGKSSFINSTFGAYIAKTSDFEACTKFVEHYARNTPLGDICLIDTPGLAEDDEASDRAYLSLVKSKVDLHNLHATLYVSRLDETRFRPDEKRTLRFLTEQLGSIVWRRTILVFTFAGSIPYSHVEEATEYRTQQIREYLATLVPYDFSSFQEVWRTDNVVYDWTPNGVSALSLMKK</sequence>
<evidence type="ECO:0000256" key="6">
    <source>
        <dbReference type="ARBA" id="ARBA00022741"/>
    </source>
</evidence>
<evidence type="ECO:0000256" key="10">
    <source>
        <dbReference type="ARBA" id="ARBA00022989"/>
    </source>
</evidence>
<dbReference type="PANTHER" id="PTHR10903:SF135">
    <property type="entry name" value="TRANSLOCASE OF CHLOROPLAST 120, CHLOROPLASTIC-RELATED"/>
    <property type="match status" value="1"/>
</dbReference>
<dbReference type="GO" id="GO:0046872">
    <property type="term" value="F:metal ion binding"/>
    <property type="evidence" value="ECO:0007669"/>
    <property type="project" value="UniProtKB-KW"/>
</dbReference>
<evidence type="ECO:0000259" key="13">
    <source>
        <dbReference type="PROSITE" id="PS51720"/>
    </source>
</evidence>
<evidence type="ECO:0000313" key="14">
    <source>
        <dbReference type="EMBL" id="PAX60228.1"/>
    </source>
</evidence>
<dbReference type="Proteomes" id="UP000218238">
    <property type="component" value="Unassembled WGS sequence"/>
</dbReference>
<feature type="domain" description="AIG1-type G" evidence="13">
    <location>
        <begin position="1"/>
        <end position="187"/>
    </location>
</feature>
<evidence type="ECO:0000256" key="1">
    <source>
        <dbReference type="ARBA" id="ARBA00001946"/>
    </source>
</evidence>
<keyword evidence="5" id="KW-0479">Metal-binding</keyword>
<dbReference type="InterPro" id="IPR045058">
    <property type="entry name" value="GIMA/IAN/Toc"/>
</dbReference>
<evidence type="ECO:0000256" key="5">
    <source>
        <dbReference type="ARBA" id="ARBA00022723"/>
    </source>
</evidence>
<dbReference type="Pfam" id="PF04548">
    <property type="entry name" value="AIG1"/>
    <property type="match status" value="1"/>
</dbReference>
<dbReference type="GO" id="GO:0016787">
    <property type="term" value="F:hydrolase activity"/>
    <property type="evidence" value="ECO:0007669"/>
    <property type="project" value="UniProtKB-KW"/>
</dbReference>
<dbReference type="GO" id="GO:0015031">
    <property type="term" value="P:protein transport"/>
    <property type="evidence" value="ECO:0007669"/>
    <property type="project" value="UniProtKB-KW"/>
</dbReference>
<evidence type="ECO:0000256" key="7">
    <source>
        <dbReference type="ARBA" id="ARBA00022801"/>
    </source>
</evidence>
<keyword evidence="15" id="KW-1185">Reference proteome</keyword>
<evidence type="ECO:0000256" key="2">
    <source>
        <dbReference type="ARBA" id="ARBA00004167"/>
    </source>
</evidence>
<dbReference type="GO" id="GO:0016020">
    <property type="term" value="C:membrane"/>
    <property type="evidence" value="ECO:0007669"/>
    <property type="project" value="UniProtKB-SubCell"/>
</dbReference>
<comment type="caution">
    <text evidence="14">The sequence shown here is derived from an EMBL/GenBank/DDBJ whole genome shotgun (WGS) entry which is preliminary data.</text>
</comment>
<evidence type="ECO:0000313" key="15">
    <source>
        <dbReference type="Proteomes" id="UP000218238"/>
    </source>
</evidence>
<dbReference type="InterPro" id="IPR006703">
    <property type="entry name" value="G_AIG1"/>
</dbReference>